<organism evidence="1 2">
    <name type="scientific">Liquidambar formosana</name>
    <name type="common">Formosan gum</name>
    <dbReference type="NCBI Taxonomy" id="63359"/>
    <lineage>
        <taxon>Eukaryota</taxon>
        <taxon>Viridiplantae</taxon>
        <taxon>Streptophyta</taxon>
        <taxon>Embryophyta</taxon>
        <taxon>Tracheophyta</taxon>
        <taxon>Spermatophyta</taxon>
        <taxon>Magnoliopsida</taxon>
        <taxon>eudicotyledons</taxon>
        <taxon>Gunneridae</taxon>
        <taxon>Pentapetalae</taxon>
        <taxon>Saxifragales</taxon>
        <taxon>Altingiaceae</taxon>
        <taxon>Liquidambar</taxon>
    </lineage>
</organism>
<protein>
    <submittedName>
        <fullName evidence="1">Uncharacterized protein</fullName>
    </submittedName>
</protein>
<name>A0AAP0RNC0_LIQFO</name>
<keyword evidence="2" id="KW-1185">Reference proteome</keyword>
<evidence type="ECO:0000313" key="1">
    <source>
        <dbReference type="EMBL" id="KAK9281088.1"/>
    </source>
</evidence>
<accession>A0AAP0RNC0</accession>
<comment type="caution">
    <text evidence="1">The sequence shown here is derived from an EMBL/GenBank/DDBJ whole genome shotgun (WGS) entry which is preliminary data.</text>
</comment>
<reference evidence="1 2" key="1">
    <citation type="journal article" date="2024" name="Plant J.">
        <title>Genome sequences and population genomics reveal climatic adaptation and genomic divergence between two closely related sweetgum species.</title>
        <authorList>
            <person name="Xu W.Q."/>
            <person name="Ren C.Q."/>
            <person name="Zhang X.Y."/>
            <person name="Comes H.P."/>
            <person name="Liu X.H."/>
            <person name="Li Y.G."/>
            <person name="Kettle C.J."/>
            <person name="Jalonen R."/>
            <person name="Gaisberger H."/>
            <person name="Ma Y.Z."/>
            <person name="Qiu Y.X."/>
        </authorList>
    </citation>
    <scope>NUCLEOTIDE SEQUENCE [LARGE SCALE GENOMIC DNA]</scope>
    <source>
        <strain evidence="1">Hangzhou</strain>
    </source>
</reference>
<gene>
    <name evidence="1" type="ORF">L1049_003981</name>
</gene>
<dbReference type="AlphaFoldDB" id="A0AAP0RNC0"/>
<proteinExistence type="predicted"/>
<dbReference type="Proteomes" id="UP001415857">
    <property type="component" value="Unassembled WGS sequence"/>
</dbReference>
<sequence length="105" mass="11695">MVFGTSPNPVLACLPRSLPPLVGLESKIRDYIRFKSHISSSSIRHQASSIKHHTLGFEGCRSLISSGSYLNHYYRRNGSSMISCYEGTSNLRALAVLKLEDVLRN</sequence>
<dbReference type="EMBL" id="JBBPBK010000007">
    <property type="protein sequence ID" value="KAK9281088.1"/>
    <property type="molecule type" value="Genomic_DNA"/>
</dbReference>
<evidence type="ECO:0000313" key="2">
    <source>
        <dbReference type="Proteomes" id="UP001415857"/>
    </source>
</evidence>